<evidence type="ECO:0000313" key="3">
    <source>
        <dbReference type="Proteomes" id="UP000296049"/>
    </source>
</evidence>
<dbReference type="AlphaFoldDB" id="R0J9E6"/>
<feature type="region of interest" description="Disordered" evidence="1">
    <location>
        <begin position="1"/>
        <end position="43"/>
    </location>
</feature>
<feature type="non-terminal residue" evidence="2">
    <location>
        <position position="1"/>
    </location>
</feature>
<evidence type="ECO:0000256" key="1">
    <source>
        <dbReference type="SAM" id="MobiDB-lite"/>
    </source>
</evidence>
<protein>
    <submittedName>
        <fullName evidence="2">Uncharacterized protein</fullName>
    </submittedName>
</protein>
<proteinExistence type="predicted"/>
<evidence type="ECO:0000313" key="2">
    <source>
        <dbReference type="EMBL" id="EOA93586.1"/>
    </source>
</evidence>
<gene>
    <name evidence="2" type="ORF">Anapl_16840</name>
</gene>
<dbReference type="EMBL" id="KB745980">
    <property type="protein sequence ID" value="EOA93586.1"/>
    <property type="molecule type" value="Genomic_DNA"/>
</dbReference>
<keyword evidence="3" id="KW-1185">Reference proteome</keyword>
<dbReference type="Proteomes" id="UP000296049">
    <property type="component" value="Unassembled WGS sequence"/>
</dbReference>
<accession>R0J9E6</accession>
<feature type="compositionally biased region" description="Gly residues" evidence="1">
    <location>
        <begin position="28"/>
        <end position="43"/>
    </location>
</feature>
<organism evidence="2 3">
    <name type="scientific">Anas platyrhynchos</name>
    <name type="common">Mallard</name>
    <name type="synonym">Anas boschas</name>
    <dbReference type="NCBI Taxonomy" id="8839"/>
    <lineage>
        <taxon>Eukaryota</taxon>
        <taxon>Metazoa</taxon>
        <taxon>Chordata</taxon>
        <taxon>Craniata</taxon>
        <taxon>Vertebrata</taxon>
        <taxon>Euteleostomi</taxon>
        <taxon>Archelosauria</taxon>
        <taxon>Archosauria</taxon>
        <taxon>Dinosauria</taxon>
        <taxon>Saurischia</taxon>
        <taxon>Theropoda</taxon>
        <taxon>Coelurosauria</taxon>
        <taxon>Aves</taxon>
        <taxon>Neognathae</taxon>
        <taxon>Galloanserae</taxon>
        <taxon>Anseriformes</taxon>
        <taxon>Anatidae</taxon>
        <taxon>Anatinae</taxon>
        <taxon>Anas</taxon>
    </lineage>
</organism>
<name>R0J9E6_ANAPL</name>
<sequence length="43" mass="4287">RHGDLGDTGTLGMGCVGTRRGEDMGTRGPLGSGGSRGTWGPRG</sequence>
<feature type="non-terminal residue" evidence="2">
    <location>
        <position position="43"/>
    </location>
</feature>
<reference evidence="3" key="1">
    <citation type="journal article" date="2013" name="Nat. Genet.">
        <title>The duck genome and transcriptome provide insight into an avian influenza virus reservoir species.</title>
        <authorList>
            <person name="Huang Y."/>
            <person name="Li Y."/>
            <person name="Burt D.W."/>
            <person name="Chen H."/>
            <person name="Zhang Y."/>
            <person name="Qian W."/>
            <person name="Kim H."/>
            <person name="Gan S."/>
            <person name="Zhao Y."/>
            <person name="Li J."/>
            <person name="Yi K."/>
            <person name="Feng H."/>
            <person name="Zhu P."/>
            <person name="Li B."/>
            <person name="Liu Q."/>
            <person name="Fairley S."/>
            <person name="Magor K.E."/>
            <person name="Du Z."/>
            <person name="Hu X."/>
            <person name="Goodman L."/>
            <person name="Tafer H."/>
            <person name="Vignal A."/>
            <person name="Lee T."/>
            <person name="Kim K.W."/>
            <person name="Sheng Z."/>
            <person name="An Y."/>
            <person name="Searle S."/>
            <person name="Herrero J."/>
            <person name="Groenen M.A."/>
            <person name="Crooijmans R.P."/>
            <person name="Faraut T."/>
            <person name="Cai Q."/>
            <person name="Webster R.G."/>
            <person name="Aldridge J.R."/>
            <person name="Warren W.C."/>
            <person name="Bartschat S."/>
            <person name="Kehr S."/>
            <person name="Marz M."/>
            <person name="Stadler P.F."/>
            <person name="Smith J."/>
            <person name="Kraus R.H."/>
            <person name="Zhao Y."/>
            <person name="Ren L."/>
            <person name="Fei J."/>
            <person name="Morisson M."/>
            <person name="Kaiser P."/>
            <person name="Griffin D.K."/>
            <person name="Rao M."/>
            <person name="Pitel F."/>
            <person name="Wang J."/>
            <person name="Li N."/>
        </authorList>
    </citation>
    <scope>NUCLEOTIDE SEQUENCE [LARGE SCALE GENOMIC DNA]</scope>
</reference>